<dbReference type="SMART" id="SM01068">
    <property type="entry name" value="CBM_X"/>
    <property type="match status" value="1"/>
</dbReference>
<evidence type="ECO:0000259" key="3">
    <source>
        <dbReference type="Pfam" id="PF06165"/>
    </source>
</evidence>
<evidence type="ECO:0000256" key="2">
    <source>
        <dbReference type="ARBA" id="ARBA00022679"/>
    </source>
</evidence>
<dbReference type="InterPro" id="IPR037828">
    <property type="entry name" value="GH94N_ChBP"/>
</dbReference>
<dbReference type="PANTHER" id="PTHR37469">
    <property type="entry name" value="CELLOBIONIC ACID PHOSPHORYLASE-RELATED"/>
    <property type="match status" value="1"/>
</dbReference>
<sequence length="826" mass="94341">MEYGHFDSEKREYVIDRVDLPASWTNYLGVRDMCAVVNHTAGGYLFYKSPEYHRITRFRGNSVPMDRPGHYVYLRDDESGDYWSISWQPVGKSLDTAKYSCVHGLSYTRYECEYNGIKASQTLSIPIEDTVELWDVKVKNTGTKERSLSLFSYCEFSFHHIEFDNQNFQMSLYSAGSSYEDGIIEHDLYYDEFGYQYFTADFEPDGFDCLRDEFIGAYRSEGNPLGVERGTLSGSYEKGNNHCGALHKKIILKPGEEVRAVFMLGEGSREAGRKMREKYQVFHNVDQVYVDLKAFWEEKCGKLQIQTPNEGMNTLINTWTLYQAEINVMFSRFASFIEVGGRTGLGYRDTAQDAMTVPHSNPEKCRQRLVELLRGLVSKGYGLHLFEPRWFDPEAEEKPFKSPTVVPQPKREDMIHGLEDTCSDDALWVIAAITEYVKETGEYGFIDEVLTYADGGSGTVYEHMMKILDFSFDQVGEDGVCKGLRADWNDCLNLGGGESALVSFLHYWAIENFLELARFRQDADNVKKYEAMQQTVREVCGRELWDQEWFIRGITKNGRRIGTTQDKEGKIHLESNAWAVLSGAASYEKGIQAMDSVQKYLSTPYGIMLNAPSFTVPDDDIGFVTRVYPGVKENGSVFSHPNPWAWAAECRLGRGDRAMEYYNALCPYYQNDKIEIRQAEPYSYCQFIMGKDHSAYGRARHPFMTGSGGWAYFSATRYMLGIRPQFDYLEIDPCIPAQWDGFEVSRVWRGIRYQIIVENPDHVMSGVKELYLDGETYAPAFSSAGLVKEGDTSGQSAKRSVAQIPLLTDQKEHTVRIIMGERKAQL</sequence>
<evidence type="ECO:0000256" key="1">
    <source>
        <dbReference type="ARBA" id="ARBA00022676"/>
    </source>
</evidence>
<keyword evidence="2" id="KW-0808">Transferase</keyword>
<dbReference type="GO" id="GO:0005975">
    <property type="term" value="P:carbohydrate metabolic process"/>
    <property type="evidence" value="ECO:0007669"/>
    <property type="project" value="InterPro"/>
</dbReference>
<keyword evidence="6" id="KW-1185">Reference proteome</keyword>
<dbReference type="Gene3D" id="2.60.420.10">
    <property type="entry name" value="Maltose phosphorylase, domain 3"/>
    <property type="match status" value="1"/>
</dbReference>
<evidence type="ECO:0000313" key="6">
    <source>
        <dbReference type="Proteomes" id="UP000245845"/>
    </source>
</evidence>
<dbReference type="AlphaFoldDB" id="A0A2Y9BBM8"/>
<dbReference type="Gene3D" id="1.50.10.10">
    <property type="match status" value="1"/>
</dbReference>
<dbReference type="Proteomes" id="UP000245845">
    <property type="component" value="Unassembled WGS sequence"/>
</dbReference>
<protein>
    <submittedName>
        <fullName evidence="5">Chitobiose phosphorylase</fullName>
    </submittedName>
</protein>
<dbReference type="GO" id="GO:0030246">
    <property type="term" value="F:carbohydrate binding"/>
    <property type="evidence" value="ECO:0007669"/>
    <property type="project" value="InterPro"/>
</dbReference>
<dbReference type="EMBL" id="QGDL01000004">
    <property type="protein sequence ID" value="PWJ30308.1"/>
    <property type="molecule type" value="Genomic_DNA"/>
</dbReference>
<dbReference type="Pfam" id="PF06165">
    <property type="entry name" value="GH94_b-supersand"/>
    <property type="match status" value="1"/>
</dbReference>
<name>A0A2Y9BBM8_9FIRM</name>
<dbReference type="PANTHER" id="PTHR37469:SF3">
    <property type="entry name" value="PUTATIVE-RELATED"/>
    <property type="match status" value="1"/>
</dbReference>
<dbReference type="InterPro" id="IPR037018">
    <property type="entry name" value="GH65_N"/>
</dbReference>
<feature type="domain" description="Glycosyl hydrolase 94 catalytic" evidence="4">
    <location>
        <begin position="295"/>
        <end position="721"/>
    </location>
</feature>
<accession>A0A2Y9BBM8</accession>
<proteinExistence type="predicted"/>
<dbReference type="InterPro" id="IPR052047">
    <property type="entry name" value="GH94_Enzymes"/>
</dbReference>
<keyword evidence="1" id="KW-0328">Glycosyltransferase</keyword>
<dbReference type="SUPFAM" id="SSF48208">
    <property type="entry name" value="Six-hairpin glycosidases"/>
    <property type="match status" value="1"/>
</dbReference>
<dbReference type="InterPro" id="IPR010383">
    <property type="entry name" value="Glyco_hydrolase_94_b-supersand"/>
</dbReference>
<gene>
    <name evidence="5" type="ORF">A8806_104178</name>
</gene>
<evidence type="ECO:0000259" key="4">
    <source>
        <dbReference type="Pfam" id="PF17167"/>
    </source>
</evidence>
<reference evidence="5 6" key="1">
    <citation type="submission" date="2018-05" db="EMBL/GenBank/DDBJ databases">
        <title>The Hungate 1000. A catalogue of reference genomes from the rumen microbiome.</title>
        <authorList>
            <person name="Kelly W."/>
        </authorList>
    </citation>
    <scope>NUCLEOTIDE SEQUENCE [LARGE SCALE GENOMIC DNA]</scope>
    <source>
        <strain evidence="5 6">NLAE-zl-C242</strain>
    </source>
</reference>
<dbReference type="Pfam" id="PF17167">
    <property type="entry name" value="Glyco_hydro_94"/>
    <property type="match status" value="1"/>
</dbReference>
<dbReference type="OrthoDB" id="9769991at2"/>
<dbReference type="InterPro" id="IPR011013">
    <property type="entry name" value="Gal_mutarotase_sf_dom"/>
</dbReference>
<dbReference type="InterPro" id="IPR033432">
    <property type="entry name" value="GH94_catalytic"/>
</dbReference>
<organism evidence="5 6">
    <name type="scientific">Faecalicatena orotica</name>
    <dbReference type="NCBI Taxonomy" id="1544"/>
    <lineage>
        <taxon>Bacteria</taxon>
        <taxon>Bacillati</taxon>
        <taxon>Bacillota</taxon>
        <taxon>Clostridia</taxon>
        <taxon>Lachnospirales</taxon>
        <taxon>Lachnospiraceae</taxon>
        <taxon>Faecalicatena</taxon>
    </lineage>
</organism>
<dbReference type="RefSeq" id="WP_109730740.1">
    <property type="nucleotide sequence ID" value="NZ_BAAACK010000019.1"/>
</dbReference>
<dbReference type="CDD" id="cd11755">
    <property type="entry name" value="GH94N_ChBP_like"/>
    <property type="match status" value="1"/>
</dbReference>
<dbReference type="InterPro" id="IPR008928">
    <property type="entry name" value="6-hairpin_glycosidase_sf"/>
</dbReference>
<evidence type="ECO:0000313" key="5">
    <source>
        <dbReference type="EMBL" id="PWJ30308.1"/>
    </source>
</evidence>
<dbReference type="InterPro" id="IPR012341">
    <property type="entry name" value="6hp_glycosidase-like_sf"/>
</dbReference>
<dbReference type="SUPFAM" id="SSF74650">
    <property type="entry name" value="Galactose mutarotase-like"/>
    <property type="match status" value="1"/>
</dbReference>
<comment type="caution">
    <text evidence="5">The sequence shown here is derived from an EMBL/GenBank/DDBJ whole genome shotgun (WGS) entry which is preliminary data.</text>
</comment>
<dbReference type="Gene3D" id="2.70.98.40">
    <property type="entry name" value="Glycoside hydrolase, family 65, N-terminal domain"/>
    <property type="match status" value="1"/>
</dbReference>
<dbReference type="GO" id="GO:0016757">
    <property type="term" value="F:glycosyltransferase activity"/>
    <property type="evidence" value="ECO:0007669"/>
    <property type="project" value="UniProtKB-KW"/>
</dbReference>
<feature type="domain" description="Glycosyl hydrolase 94 supersandwich" evidence="3">
    <location>
        <begin position="11"/>
        <end position="280"/>
    </location>
</feature>